<evidence type="ECO:0000313" key="2">
    <source>
        <dbReference type="WBParaSite" id="PSU_v2.g13008.t1"/>
    </source>
</evidence>
<dbReference type="AlphaFoldDB" id="A0A914Y2K4"/>
<dbReference type="SUPFAM" id="SSF48576">
    <property type="entry name" value="Terpenoid synthases"/>
    <property type="match status" value="1"/>
</dbReference>
<accession>A0A914Y2K4</accession>
<dbReference type="InterPro" id="IPR008949">
    <property type="entry name" value="Isoprenoid_synthase_dom_sf"/>
</dbReference>
<dbReference type="Pfam" id="PF00494">
    <property type="entry name" value="SQS_PSY"/>
    <property type="match status" value="1"/>
</dbReference>
<reference evidence="2" key="1">
    <citation type="submission" date="2022-11" db="UniProtKB">
        <authorList>
            <consortium name="WormBaseParasite"/>
        </authorList>
    </citation>
    <scope>IDENTIFICATION</scope>
</reference>
<organism evidence="1 2">
    <name type="scientific">Panagrolaimus superbus</name>
    <dbReference type="NCBI Taxonomy" id="310955"/>
    <lineage>
        <taxon>Eukaryota</taxon>
        <taxon>Metazoa</taxon>
        <taxon>Ecdysozoa</taxon>
        <taxon>Nematoda</taxon>
        <taxon>Chromadorea</taxon>
        <taxon>Rhabditida</taxon>
        <taxon>Tylenchina</taxon>
        <taxon>Panagrolaimomorpha</taxon>
        <taxon>Panagrolaimoidea</taxon>
        <taxon>Panagrolaimidae</taxon>
        <taxon>Panagrolaimus</taxon>
    </lineage>
</organism>
<dbReference type="InterPro" id="IPR002060">
    <property type="entry name" value="Squ/phyt_synthse"/>
</dbReference>
<dbReference type="Gene3D" id="1.10.600.10">
    <property type="entry name" value="Farnesyl Diphosphate Synthase"/>
    <property type="match status" value="1"/>
</dbReference>
<evidence type="ECO:0000313" key="1">
    <source>
        <dbReference type="Proteomes" id="UP000887577"/>
    </source>
</evidence>
<proteinExistence type="predicted"/>
<protein>
    <submittedName>
        <fullName evidence="2">Phytoene synthase</fullName>
    </submittedName>
</protein>
<keyword evidence="1" id="KW-1185">Reference proteome</keyword>
<dbReference type="WBParaSite" id="PSU_v2.g13008.t1">
    <property type="protein sequence ID" value="PSU_v2.g13008.t1"/>
    <property type="gene ID" value="PSU_v2.g13008"/>
</dbReference>
<name>A0A914Y2K4_9BILA</name>
<dbReference type="Proteomes" id="UP000887577">
    <property type="component" value="Unplaced"/>
</dbReference>
<sequence length="305" mass="34516">MSFSVMHKKSERKKVDTKTANDAMIYCSDLVKKRDYENYLASLLMPTDVKPKVIANLAFNAEVSIIRQKIKRNSGVSGINQLKFWKDSLNTLFGELKGPIPRQPIITALNTYGSEADLPLYLKLIAAREATLGDRPYESVQKLEESGKDINGTLIKLIGNSFERDSNDEAFEKAADNMGAAVTILTLLRATIPLLREGIVLLPNDLMSIHDLSPDKVYNNKNPQGLKALTSDLLNVADKNLKKSRSHKSDISSIKRQALLGMGIRCDYLLQLLRKNKCNLFEERVHQPDPFLSWKLYFRKLRKSY</sequence>